<organism evidence="7 8">
    <name type="scientific">Coprinopsis cinerea (strain Okayama-7 / 130 / ATCC MYA-4618 / FGSC 9003)</name>
    <name type="common">Inky cap fungus</name>
    <name type="synonym">Hormographiella aspergillata</name>
    <dbReference type="NCBI Taxonomy" id="240176"/>
    <lineage>
        <taxon>Eukaryota</taxon>
        <taxon>Fungi</taxon>
        <taxon>Dikarya</taxon>
        <taxon>Basidiomycota</taxon>
        <taxon>Agaricomycotina</taxon>
        <taxon>Agaricomycetes</taxon>
        <taxon>Agaricomycetidae</taxon>
        <taxon>Agaricales</taxon>
        <taxon>Agaricineae</taxon>
        <taxon>Psathyrellaceae</taxon>
        <taxon>Coprinopsis</taxon>
    </lineage>
</organism>
<dbReference type="STRING" id="240176.A8N7D6"/>
<keyword evidence="8" id="KW-1185">Reference proteome</keyword>
<dbReference type="OMA" id="TSTAMCH"/>
<dbReference type="GO" id="GO:0004671">
    <property type="term" value="F:protein C-terminal S-isoprenylcysteine carboxyl O-methyltransferase activity"/>
    <property type="evidence" value="ECO:0007669"/>
    <property type="project" value="UniProtKB-EC"/>
</dbReference>
<evidence type="ECO:0000256" key="3">
    <source>
        <dbReference type="ARBA" id="ARBA00022989"/>
    </source>
</evidence>
<dbReference type="AlphaFoldDB" id="A8N7D6"/>
<dbReference type="InParanoid" id="A8N7D6"/>
<evidence type="ECO:0000256" key="6">
    <source>
        <dbReference type="SAM" id="SignalP"/>
    </source>
</evidence>
<feature type="chain" id="PRO_5002724036" description="Protein-S-isoprenylcysteine O-methyltransferase" evidence="6">
    <location>
        <begin position="17"/>
        <end position="240"/>
    </location>
</feature>
<dbReference type="VEuPathDB" id="FungiDB:CC1G_03279"/>
<dbReference type="GeneID" id="6007187"/>
<evidence type="ECO:0000256" key="4">
    <source>
        <dbReference type="ARBA" id="ARBA00023136"/>
    </source>
</evidence>
<keyword evidence="5" id="KW-0949">S-adenosyl-L-methionine</keyword>
<dbReference type="GO" id="GO:0005789">
    <property type="term" value="C:endoplasmic reticulum membrane"/>
    <property type="evidence" value="ECO:0007669"/>
    <property type="project" value="UniProtKB-SubCell"/>
</dbReference>
<dbReference type="EMBL" id="AACS02000003">
    <property type="protein sequence ID" value="EAU91111.1"/>
    <property type="molecule type" value="Genomic_DNA"/>
</dbReference>
<comment type="caution">
    <text evidence="7">The sequence shown here is derived from an EMBL/GenBank/DDBJ whole genome shotgun (WGS) entry which is preliminary data.</text>
</comment>
<dbReference type="OrthoDB" id="422086at2759"/>
<accession>A8N7D6</accession>
<proteinExistence type="inferred from homology"/>
<dbReference type="Proteomes" id="UP000001861">
    <property type="component" value="Unassembled WGS sequence"/>
</dbReference>
<dbReference type="PANTHER" id="PTHR12714:SF25">
    <property type="entry name" value="CONSERVED HYPOTHETICAL MEMBRANE PROTEIN"/>
    <property type="match status" value="1"/>
</dbReference>
<dbReference type="Gene3D" id="1.20.120.1630">
    <property type="match status" value="1"/>
</dbReference>
<keyword evidence="5" id="KW-0256">Endoplasmic reticulum</keyword>
<comment type="subcellular location">
    <subcellularLocation>
        <location evidence="5">Endoplasmic reticulum membrane</location>
        <topology evidence="5">Multi-pass membrane protein</topology>
    </subcellularLocation>
    <subcellularLocation>
        <location evidence="1">Membrane</location>
        <topology evidence="1">Multi-pass membrane protein</topology>
    </subcellularLocation>
</comment>
<keyword evidence="3 5" id="KW-1133">Transmembrane helix</keyword>
<evidence type="ECO:0000313" key="7">
    <source>
        <dbReference type="EMBL" id="EAU91111.1"/>
    </source>
</evidence>
<dbReference type="EC" id="2.1.1.100" evidence="5"/>
<feature type="signal peptide" evidence="6">
    <location>
        <begin position="1"/>
        <end position="16"/>
    </location>
</feature>
<dbReference type="RefSeq" id="XP_001830742.1">
    <property type="nucleotide sequence ID" value="XM_001830690.1"/>
</dbReference>
<dbReference type="InterPro" id="IPR007269">
    <property type="entry name" value="ICMT_MeTrfase"/>
</dbReference>
<dbReference type="KEGG" id="cci:CC1G_03279"/>
<keyword evidence="4 5" id="KW-0472">Membrane</keyword>
<name>A8N7D6_COPC7</name>
<dbReference type="PANTHER" id="PTHR12714">
    <property type="entry name" value="PROTEIN-S ISOPRENYLCYSTEINE O-METHYLTRANSFERASE"/>
    <property type="match status" value="1"/>
</dbReference>
<dbReference type="GO" id="GO:0032259">
    <property type="term" value="P:methylation"/>
    <property type="evidence" value="ECO:0007669"/>
    <property type="project" value="UniProtKB-KW"/>
</dbReference>
<keyword evidence="6" id="KW-0732">Signal</keyword>
<evidence type="ECO:0000256" key="1">
    <source>
        <dbReference type="ARBA" id="ARBA00004141"/>
    </source>
</evidence>
<keyword evidence="5" id="KW-0489">Methyltransferase</keyword>
<comment type="catalytic activity">
    <reaction evidence="5">
        <text>[protein]-C-terminal S-[(2E,6E)-farnesyl]-L-cysteine + S-adenosyl-L-methionine = [protein]-C-terminal S-[(2E,6E)-farnesyl]-L-cysteine methyl ester + S-adenosyl-L-homocysteine</text>
        <dbReference type="Rhea" id="RHEA:21672"/>
        <dbReference type="Rhea" id="RHEA-COMP:12125"/>
        <dbReference type="Rhea" id="RHEA-COMP:12126"/>
        <dbReference type="ChEBI" id="CHEBI:57856"/>
        <dbReference type="ChEBI" id="CHEBI:59789"/>
        <dbReference type="ChEBI" id="CHEBI:90510"/>
        <dbReference type="ChEBI" id="CHEBI:90511"/>
        <dbReference type="EC" id="2.1.1.100"/>
    </reaction>
</comment>
<keyword evidence="2 5" id="KW-0812">Transmembrane</keyword>
<evidence type="ECO:0000313" key="8">
    <source>
        <dbReference type="Proteomes" id="UP000001861"/>
    </source>
</evidence>
<evidence type="ECO:0000256" key="5">
    <source>
        <dbReference type="RuleBase" id="RU362022"/>
    </source>
</evidence>
<dbReference type="eggNOG" id="ENOG502S9FN">
    <property type="taxonomic scope" value="Eukaryota"/>
</dbReference>
<reference evidence="7 8" key="1">
    <citation type="journal article" date="2010" name="Proc. Natl. Acad. Sci. U.S.A.">
        <title>Insights into evolution of multicellular fungi from the assembled chromosomes of the mushroom Coprinopsis cinerea (Coprinus cinereus).</title>
        <authorList>
            <person name="Stajich J.E."/>
            <person name="Wilke S.K."/>
            <person name="Ahren D."/>
            <person name="Au C.H."/>
            <person name="Birren B.W."/>
            <person name="Borodovsky M."/>
            <person name="Burns C."/>
            <person name="Canback B."/>
            <person name="Casselton L.A."/>
            <person name="Cheng C.K."/>
            <person name="Deng J."/>
            <person name="Dietrich F.S."/>
            <person name="Fargo D.C."/>
            <person name="Farman M.L."/>
            <person name="Gathman A.C."/>
            <person name="Goldberg J."/>
            <person name="Guigo R."/>
            <person name="Hoegger P.J."/>
            <person name="Hooker J.B."/>
            <person name="Huggins A."/>
            <person name="James T.Y."/>
            <person name="Kamada T."/>
            <person name="Kilaru S."/>
            <person name="Kodira C."/>
            <person name="Kues U."/>
            <person name="Kupfer D."/>
            <person name="Kwan H.S."/>
            <person name="Lomsadze A."/>
            <person name="Li W."/>
            <person name="Lilly W.W."/>
            <person name="Ma L.J."/>
            <person name="Mackey A.J."/>
            <person name="Manning G."/>
            <person name="Martin F."/>
            <person name="Muraguchi H."/>
            <person name="Natvig D.O."/>
            <person name="Palmerini H."/>
            <person name="Ramesh M.A."/>
            <person name="Rehmeyer C.J."/>
            <person name="Roe B.A."/>
            <person name="Shenoy N."/>
            <person name="Stanke M."/>
            <person name="Ter-Hovhannisyan V."/>
            <person name="Tunlid A."/>
            <person name="Velagapudi R."/>
            <person name="Vision T.J."/>
            <person name="Zeng Q."/>
            <person name="Zolan M.E."/>
            <person name="Pukkila P.J."/>
        </authorList>
    </citation>
    <scope>NUCLEOTIDE SEQUENCE [LARGE SCALE GENOMIC DNA]</scope>
    <source>
        <strain evidence="8">Okayama-7 / 130 / ATCC MYA-4618 / FGSC 9003</strain>
    </source>
</reference>
<dbReference type="Pfam" id="PF04140">
    <property type="entry name" value="ICMT"/>
    <property type="match status" value="1"/>
</dbReference>
<comment type="similarity">
    <text evidence="5">Belongs to the class VI-like SAM-binding methyltransferase superfamily. Isoprenylcysteine carboxyl methyltransferase family.</text>
</comment>
<protein>
    <recommendedName>
        <fullName evidence="5">Protein-S-isoprenylcysteine O-methyltransferase</fullName>
        <ecNumber evidence="5">2.1.1.100</ecNumber>
    </recommendedName>
</protein>
<feature type="transmembrane region" description="Helical" evidence="5">
    <location>
        <begin position="55"/>
        <end position="76"/>
    </location>
</feature>
<comment type="caution">
    <text evidence="5">Lacks conserved residue(s) required for the propagation of feature annotation.</text>
</comment>
<keyword evidence="5" id="KW-0808">Transferase</keyword>
<gene>
    <name evidence="7" type="ORF">CC1G_03279</name>
</gene>
<evidence type="ECO:0000256" key="2">
    <source>
        <dbReference type="ARBA" id="ARBA00022692"/>
    </source>
</evidence>
<feature type="transmembrane region" description="Helical" evidence="5">
    <location>
        <begin position="97"/>
        <end position="119"/>
    </location>
</feature>
<feature type="transmembrane region" description="Helical" evidence="5">
    <location>
        <begin position="155"/>
        <end position="177"/>
    </location>
</feature>
<sequence length="240" mass="27062">MSSTLQLVKAPLLVLAASVIHFATTPPHPPAAPTEQVKSNFLEDFLRVSSPRGIVHFSLWAGALVEVASIFLMTYPPPPKSLLYPLSQLLRTENPRGIRVTIPFLLGVFLSCSGAYLRWACYRALGRFFTFEMSLKKDHRLIKDGPYSFVRHPGYLAILVTITGGFLTFASPGSWIWESGFLKTRFGKPLFVVLSMVPLVITASLIDRLPREDEVLHNAFGEEWELWAKEVPYKLLPYIW</sequence>